<feature type="non-terminal residue" evidence="1">
    <location>
        <position position="1"/>
    </location>
</feature>
<evidence type="ECO:0000313" key="1">
    <source>
        <dbReference type="EMBL" id="MCE3215098.1"/>
    </source>
</evidence>
<name>A0ABS8WSE0_DATST</name>
<dbReference type="EMBL" id="JACEIK010010280">
    <property type="protein sequence ID" value="MCE3215098.1"/>
    <property type="molecule type" value="Genomic_DNA"/>
</dbReference>
<gene>
    <name evidence="1" type="ORF">HAX54_000808</name>
</gene>
<protein>
    <submittedName>
        <fullName evidence="1">Uncharacterized protein</fullName>
    </submittedName>
</protein>
<reference evidence="1 2" key="1">
    <citation type="journal article" date="2021" name="BMC Genomics">
        <title>Datura genome reveals duplications of psychoactive alkaloid biosynthetic genes and high mutation rate following tissue culture.</title>
        <authorList>
            <person name="Rajewski A."/>
            <person name="Carter-House D."/>
            <person name="Stajich J."/>
            <person name="Litt A."/>
        </authorList>
    </citation>
    <scope>NUCLEOTIDE SEQUENCE [LARGE SCALE GENOMIC DNA]</scope>
    <source>
        <strain evidence="1">AR-01</strain>
    </source>
</reference>
<accession>A0ABS8WSE0</accession>
<keyword evidence="2" id="KW-1185">Reference proteome</keyword>
<comment type="caution">
    <text evidence="1">The sequence shown here is derived from an EMBL/GenBank/DDBJ whole genome shotgun (WGS) entry which is preliminary data.</text>
</comment>
<organism evidence="1 2">
    <name type="scientific">Datura stramonium</name>
    <name type="common">Jimsonweed</name>
    <name type="synonym">Common thornapple</name>
    <dbReference type="NCBI Taxonomy" id="4076"/>
    <lineage>
        <taxon>Eukaryota</taxon>
        <taxon>Viridiplantae</taxon>
        <taxon>Streptophyta</taxon>
        <taxon>Embryophyta</taxon>
        <taxon>Tracheophyta</taxon>
        <taxon>Spermatophyta</taxon>
        <taxon>Magnoliopsida</taxon>
        <taxon>eudicotyledons</taxon>
        <taxon>Gunneridae</taxon>
        <taxon>Pentapetalae</taxon>
        <taxon>asterids</taxon>
        <taxon>lamiids</taxon>
        <taxon>Solanales</taxon>
        <taxon>Solanaceae</taxon>
        <taxon>Solanoideae</taxon>
        <taxon>Datureae</taxon>
        <taxon>Datura</taxon>
    </lineage>
</organism>
<proteinExistence type="predicted"/>
<dbReference type="Proteomes" id="UP000823775">
    <property type="component" value="Unassembled WGS sequence"/>
</dbReference>
<evidence type="ECO:0000313" key="2">
    <source>
        <dbReference type="Proteomes" id="UP000823775"/>
    </source>
</evidence>
<sequence length="122" mass="14228">LAPYESLHAWIDGMEAQVNERLKDLMVPDLAKFASELAKAQANILWLQQEMPAHVFSILVFEELKEEEPFITYWENSLMSQASAHEKMIRIIKNHQGGSIKKENMRERTCLKLNDSRENKRT</sequence>